<reference evidence="3 4" key="1">
    <citation type="journal article" date="2012" name="Science">
        <title>The Paleozoic origin of enzymatic lignin decomposition reconstructed from 31 fungal genomes.</title>
        <authorList>
            <person name="Floudas D."/>
            <person name="Binder M."/>
            <person name="Riley R."/>
            <person name="Barry K."/>
            <person name="Blanchette R.A."/>
            <person name="Henrissat B."/>
            <person name="Martinez A.T."/>
            <person name="Otillar R."/>
            <person name="Spatafora J.W."/>
            <person name="Yadav J.S."/>
            <person name="Aerts A."/>
            <person name="Benoit I."/>
            <person name="Boyd A."/>
            <person name="Carlson A."/>
            <person name="Copeland A."/>
            <person name="Coutinho P.M."/>
            <person name="de Vries R.P."/>
            <person name="Ferreira P."/>
            <person name="Findley K."/>
            <person name="Foster B."/>
            <person name="Gaskell J."/>
            <person name="Glotzer D."/>
            <person name="Gorecki P."/>
            <person name="Heitman J."/>
            <person name="Hesse C."/>
            <person name="Hori C."/>
            <person name="Igarashi K."/>
            <person name="Jurgens J.A."/>
            <person name="Kallen N."/>
            <person name="Kersten P."/>
            <person name="Kohler A."/>
            <person name="Kuees U."/>
            <person name="Kumar T.K.A."/>
            <person name="Kuo A."/>
            <person name="LaButti K."/>
            <person name="Larrondo L.F."/>
            <person name="Lindquist E."/>
            <person name="Ling A."/>
            <person name="Lombard V."/>
            <person name="Lucas S."/>
            <person name="Lundell T."/>
            <person name="Martin R."/>
            <person name="McLaughlin D.J."/>
            <person name="Morgenstern I."/>
            <person name="Morin E."/>
            <person name="Murat C."/>
            <person name="Nagy L.G."/>
            <person name="Nolan M."/>
            <person name="Ohm R.A."/>
            <person name="Patyshakuliyeva A."/>
            <person name="Rokas A."/>
            <person name="Ruiz-Duenas F.J."/>
            <person name="Sabat G."/>
            <person name="Salamov A."/>
            <person name="Samejima M."/>
            <person name="Schmutz J."/>
            <person name="Slot J.C."/>
            <person name="St John F."/>
            <person name="Stenlid J."/>
            <person name="Sun H."/>
            <person name="Sun S."/>
            <person name="Syed K."/>
            <person name="Tsang A."/>
            <person name="Wiebenga A."/>
            <person name="Young D."/>
            <person name="Pisabarro A."/>
            <person name="Eastwood D.C."/>
            <person name="Martin F."/>
            <person name="Cullen D."/>
            <person name="Grigoriev I.V."/>
            <person name="Hibbett D.S."/>
        </authorList>
    </citation>
    <scope>NUCLEOTIDE SEQUENCE</scope>
    <source>
        <strain evidence="4">FP-58527</strain>
    </source>
</reference>
<dbReference type="InParanoid" id="S8FN45"/>
<dbReference type="EMBL" id="KE504154">
    <property type="protein sequence ID" value="EPS99729.1"/>
    <property type="molecule type" value="Genomic_DNA"/>
</dbReference>
<dbReference type="eggNOG" id="ENOG502QW09">
    <property type="taxonomic scope" value="Eukaryota"/>
</dbReference>
<dbReference type="AlphaFoldDB" id="S8FN45"/>
<evidence type="ECO:0000313" key="4">
    <source>
        <dbReference type="Proteomes" id="UP000015241"/>
    </source>
</evidence>
<evidence type="ECO:0000313" key="3">
    <source>
        <dbReference type="EMBL" id="EPS99729.1"/>
    </source>
</evidence>
<sequence>MFTQALAGAVVLSVASVVGAWNISVDVPVVAPTKSLPLASTLLSFSIEQDNWPDWSGIDERNEFTYSALSTYARLTGQPPKIRVGADSEDHTVWSPTVTINEDLFPPTNAITPYPEATNITVGNEYYHLSRWLPSGTHMVWGVNLGFNNVTNAVNMAKAIVAAFLSPEVIDSGVVLERIEVGNEADLYGNNGLRQKGNWTVEDYVPDWESIADPVVEAVGIYSRYGAVTLQGAAFASQAFTPREIFALGILNSTAGQAISTISQHQYSAAFCNGGDFGLISFMNKTTVRGNLTIFEADIAASHENGFEYVLGETNSIACHGAPGVSNTAGAALWVIDYTLFASTIGISELYFHEGIGYKYNFLQPVTLNYSTINGSALDPPAPPHIQPAYYGGLVIDTFIGNTGLASIVELVVDEPDTSGYAAFEGGQLVRAVFVNLNAWVANSTGTRPVTHIDLDFVNGTTTATTAIARRLVINYADDTQNLTWVGQSYEETATVSPTGELELETIDLSEGFDLRATEAILLTF</sequence>
<evidence type="ECO:0000259" key="2">
    <source>
        <dbReference type="Pfam" id="PF16862"/>
    </source>
</evidence>
<dbReference type="HOGENOM" id="CLU_022148_2_0_1"/>
<proteinExistence type="predicted"/>
<gene>
    <name evidence="3" type="ORF">FOMPIDRAFT_115130</name>
</gene>
<dbReference type="Pfam" id="PF16862">
    <property type="entry name" value="Glyco_hydro_79C"/>
    <property type="match status" value="1"/>
</dbReference>
<dbReference type="OrthoDB" id="2796951at2759"/>
<feature type="domain" description="Beta-glucuronidase C-terminal" evidence="2">
    <location>
        <begin position="420"/>
        <end position="522"/>
    </location>
</feature>
<dbReference type="InterPro" id="IPR017853">
    <property type="entry name" value="GH"/>
</dbReference>
<evidence type="ECO:0000256" key="1">
    <source>
        <dbReference type="SAM" id="SignalP"/>
    </source>
</evidence>
<keyword evidence="1" id="KW-0732">Signal</keyword>
<feature type="chain" id="PRO_5004563843" description="Beta-glucuronidase C-terminal domain-containing protein" evidence="1">
    <location>
        <begin position="21"/>
        <end position="525"/>
    </location>
</feature>
<dbReference type="SUPFAM" id="SSF51445">
    <property type="entry name" value="(Trans)glycosidases"/>
    <property type="match status" value="1"/>
</dbReference>
<dbReference type="PANTHER" id="PTHR36183:SF2">
    <property type="entry name" value="BETA-GLUCURONIDASE C-TERMINAL DOMAIN-CONTAINING PROTEIN"/>
    <property type="match status" value="1"/>
</dbReference>
<name>S8FN45_FOMSC</name>
<dbReference type="InterPro" id="IPR052974">
    <property type="entry name" value="GH79_Enzymes"/>
</dbReference>
<dbReference type="PANTHER" id="PTHR36183">
    <property type="entry name" value="BETA-GLUCURONIDASE"/>
    <property type="match status" value="1"/>
</dbReference>
<dbReference type="Gene3D" id="3.20.20.80">
    <property type="entry name" value="Glycosidases"/>
    <property type="match status" value="1"/>
</dbReference>
<dbReference type="InterPro" id="IPR031728">
    <property type="entry name" value="GlcAase_C"/>
</dbReference>
<dbReference type="Proteomes" id="UP000015241">
    <property type="component" value="Unassembled WGS sequence"/>
</dbReference>
<accession>S8FN45</accession>
<feature type="signal peptide" evidence="1">
    <location>
        <begin position="1"/>
        <end position="20"/>
    </location>
</feature>
<keyword evidence="4" id="KW-1185">Reference proteome</keyword>
<protein>
    <recommendedName>
        <fullName evidence="2">Beta-glucuronidase C-terminal domain-containing protein</fullName>
    </recommendedName>
</protein>
<organism evidence="3 4">
    <name type="scientific">Fomitopsis schrenkii</name>
    <name type="common">Brown rot fungus</name>
    <dbReference type="NCBI Taxonomy" id="2126942"/>
    <lineage>
        <taxon>Eukaryota</taxon>
        <taxon>Fungi</taxon>
        <taxon>Dikarya</taxon>
        <taxon>Basidiomycota</taxon>
        <taxon>Agaricomycotina</taxon>
        <taxon>Agaricomycetes</taxon>
        <taxon>Polyporales</taxon>
        <taxon>Fomitopsis</taxon>
    </lineage>
</organism>